<keyword evidence="2" id="KW-1185">Reference proteome</keyword>
<organism evidence="2 3">
    <name type="scientific">Branchiostoma floridae</name>
    <name type="common">Florida lancelet</name>
    <name type="synonym">Amphioxus</name>
    <dbReference type="NCBI Taxonomy" id="7739"/>
    <lineage>
        <taxon>Eukaryota</taxon>
        <taxon>Metazoa</taxon>
        <taxon>Chordata</taxon>
        <taxon>Cephalochordata</taxon>
        <taxon>Leptocardii</taxon>
        <taxon>Amphioxiformes</taxon>
        <taxon>Branchiostomatidae</taxon>
        <taxon>Branchiostoma</taxon>
    </lineage>
</organism>
<dbReference type="RefSeq" id="XP_035679697.1">
    <property type="nucleotide sequence ID" value="XM_035823804.1"/>
</dbReference>
<reference evidence="2" key="1">
    <citation type="journal article" date="2020" name="Nat. Ecol. Evol.">
        <title>Deeply conserved synteny resolves early events in vertebrate evolution.</title>
        <authorList>
            <person name="Simakov O."/>
            <person name="Marletaz F."/>
            <person name="Yue J.X."/>
            <person name="O'Connell B."/>
            <person name="Jenkins J."/>
            <person name="Brandt A."/>
            <person name="Calef R."/>
            <person name="Tung C.H."/>
            <person name="Huang T.K."/>
            <person name="Schmutz J."/>
            <person name="Satoh N."/>
            <person name="Yu J.K."/>
            <person name="Putnam N.H."/>
            <person name="Green R.E."/>
            <person name="Rokhsar D.S."/>
        </authorList>
    </citation>
    <scope>NUCLEOTIDE SEQUENCE [LARGE SCALE GENOMIC DNA]</scope>
    <source>
        <strain evidence="2">S238N-H82</strain>
    </source>
</reference>
<proteinExistence type="predicted"/>
<gene>
    <name evidence="3" type="primary">LOC118418013</name>
</gene>
<dbReference type="Proteomes" id="UP000001554">
    <property type="component" value="Chromosome 6"/>
</dbReference>
<dbReference type="SUPFAM" id="SSF51735">
    <property type="entry name" value="NAD(P)-binding Rossmann-fold domains"/>
    <property type="match status" value="1"/>
</dbReference>
<feature type="signal peptide" evidence="1">
    <location>
        <begin position="1"/>
        <end position="19"/>
    </location>
</feature>
<name>A0A9J7MSS8_BRAFL</name>
<feature type="chain" id="PRO_5039887256" evidence="1">
    <location>
        <begin position="20"/>
        <end position="265"/>
    </location>
</feature>
<dbReference type="Gene3D" id="3.40.50.720">
    <property type="entry name" value="NAD(P)-binding Rossmann-like Domain"/>
    <property type="match status" value="1"/>
</dbReference>
<keyword evidence="1" id="KW-0732">Signal</keyword>
<dbReference type="PANTHER" id="PTHR40129">
    <property type="entry name" value="KETOPANTOATE REDUCTASE N-TERMINAL DOMAIN-CONTAINING PROTEIN"/>
    <property type="match status" value="1"/>
</dbReference>
<evidence type="ECO:0000313" key="3">
    <source>
        <dbReference type="RefSeq" id="XP_035679697.1"/>
    </source>
</evidence>
<dbReference type="InterPro" id="IPR036291">
    <property type="entry name" value="NAD(P)-bd_dom_sf"/>
</dbReference>
<dbReference type="AlphaFoldDB" id="A0A9J7MSS8"/>
<dbReference type="GeneID" id="118418013"/>
<accession>A0A9J7MSS8</accession>
<sequence>MKVQKVLVVGAGFVGSSLAASLRSGGVQVYCTRRQEGGEGTVQFVLEEEETWGNLPKEVDGVVWTLPARPFSQVRRFYDTYLQSILDSKKPVIVYGTTGRYQVEEEHQWVDEKTKYGQTASGREEGEDFLQEKGATVLVLAGIWGESKTGETRSLKSWIEKGYHVNSINKFLNLAHVDDIVMATQEVLNRSEFRGQVINVCDGQPMLWRDIVLGFGLELPPMTQDRGSPGISQRPSKRVSNSLLQSIMGKDYKFQVVMGPDATGA</sequence>
<evidence type="ECO:0000313" key="2">
    <source>
        <dbReference type="Proteomes" id="UP000001554"/>
    </source>
</evidence>
<evidence type="ECO:0000256" key="1">
    <source>
        <dbReference type="SAM" id="SignalP"/>
    </source>
</evidence>
<protein>
    <submittedName>
        <fullName evidence="3">Uncharacterized protein LOC118418013 isoform X2</fullName>
    </submittedName>
</protein>
<dbReference type="PANTHER" id="PTHR40129:SF2">
    <property type="entry name" value="KETOPANTOATE REDUCTASE N-TERMINAL DOMAIN-CONTAINING PROTEIN"/>
    <property type="match status" value="1"/>
</dbReference>
<reference evidence="3" key="2">
    <citation type="submission" date="2025-08" db="UniProtKB">
        <authorList>
            <consortium name="RefSeq"/>
        </authorList>
    </citation>
    <scope>IDENTIFICATION</scope>
    <source>
        <strain evidence="3">S238N-H82</strain>
        <tissue evidence="3">Testes</tissue>
    </source>
</reference>